<gene>
    <name evidence="3" type="ORF">NOO_LOCUS13686</name>
</gene>
<keyword evidence="1" id="KW-0234">DNA repair</keyword>
<keyword evidence="1" id="KW-0067">ATP-binding</keyword>
<dbReference type="Gene3D" id="3.40.50.300">
    <property type="entry name" value="P-loop containing nucleotide triphosphate hydrolases"/>
    <property type="match status" value="1"/>
</dbReference>
<reference evidence="3 4" key="2">
    <citation type="submission" date="2018-08" db="EMBL/GenBank/DDBJ databases">
        <authorList>
            <person name="Laetsch R D."/>
            <person name="Stevens L."/>
            <person name="Kumar S."/>
            <person name="Blaxter L. M."/>
        </authorList>
    </citation>
    <scope>NUCLEOTIDE SEQUENCE [LARGE SCALE GENOMIC DNA]</scope>
</reference>
<dbReference type="GO" id="GO:0005524">
    <property type="term" value="F:ATP binding"/>
    <property type="evidence" value="ECO:0007669"/>
    <property type="project" value="UniProtKB-KW"/>
</dbReference>
<dbReference type="GO" id="GO:0006310">
    <property type="term" value="P:DNA recombination"/>
    <property type="evidence" value="ECO:0007669"/>
    <property type="project" value="UniProtKB-KW"/>
</dbReference>
<evidence type="ECO:0000256" key="1">
    <source>
        <dbReference type="RuleBase" id="RU363044"/>
    </source>
</evidence>
<proteinExistence type="inferred from homology"/>
<dbReference type="GO" id="GO:0043139">
    <property type="term" value="F:5'-3' DNA helicase activity"/>
    <property type="evidence" value="ECO:0007669"/>
    <property type="project" value="UniProtKB-EC"/>
</dbReference>
<reference evidence="5" key="1">
    <citation type="submission" date="2016-06" db="UniProtKB">
        <authorList>
            <consortium name="WormBaseParasite"/>
        </authorList>
    </citation>
    <scope>IDENTIFICATION</scope>
</reference>
<evidence type="ECO:0000259" key="2">
    <source>
        <dbReference type="Pfam" id="PF05970"/>
    </source>
</evidence>
<dbReference type="GO" id="GO:0006281">
    <property type="term" value="P:DNA repair"/>
    <property type="evidence" value="ECO:0007669"/>
    <property type="project" value="UniProtKB-KW"/>
</dbReference>
<dbReference type="GO" id="GO:0000723">
    <property type="term" value="P:telomere maintenance"/>
    <property type="evidence" value="ECO:0007669"/>
    <property type="project" value="InterPro"/>
</dbReference>
<keyword evidence="4" id="KW-1185">Reference proteome</keyword>
<keyword evidence="1" id="KW-0233">DNA recombination</keyword>
<dbReference type="WBParaSite" id="nOo.2.0.1.t13686-RA">
    <property type="protein sequence ID" value="nOo.2.0.1.t13686-RA"/>
    <property type="gene ID" value="nOo.2.0.1.g13686"/>
</dbReference>
<protein>
    <recommendedName>
        <fullName evidence="1">ATP-dependent DNA helicase</fullName>
        <ecNumber evidence="1">5.6.2.3</ecNumber>
    </recommendedName>
</protein>
<keyword evidence="1" id="KW-0547">Nucleotide-binding</keyword>
<dbReference type="PANTHER" id="PTHR10492:SF57">
    <property type="entry name" value="ATP-DEPENDENT DNA HELICASE"/>
    <property type="match status" value="1"/>
</dbReference>
<dbReference type="STRING" id="42157.A0A182EZS4"/>
<comment type="similarity">
    <text evidence="1">Belongs to the helicase family.</text>
</comment>
<dbReference type="Proteomes" id="UP000271087">
    <property type="component" value="Unassembled WGS sequence"/>
</dbReference>
<comment type="catalytic activity">
    <reaction evidence="1">
        <text>ATP + H2O = ADP + phosphate + H(+)</text>
        <dbReference type="Rhea" id="RHEA:13065"/>
        <dbReference type="ChEBI" id="CHEBI:15377"/>
        <dbReference type="ChEBI" id="CHEBI:15378"/>
        <dbReference type="ChEBI" id="CHEBI:30616"/>
        <dbReference type="ChEBI" id="CHEBI:43474"/>
        <dbReference type="ChEBI" id="CHEBI:456216"/>
        <dbReference type="EC" id="5.6.2.3"/>
    </reaction>
</comment>
<dbReference type="EMBL" id="UYRW01017602">
    <property type="protein sequence ID" value="VDN04409.1"/>
    <property type="molecule type" value="Genomic_DNA"/>
</dbReference>
<dbReference type="PANTHER" id="PTHR10492">
    <property type="match status" value="1"/>
</dbReference>
<evidence type="ECO:0000313" key="3">
    <source>
        <dbReference type="EMBL" id="VDN04409.1"/>
    </source>
</evidence>
<keyword evidence="1" id="KW-0347">Helicase</keyword>
<keyword evidence="1" id="KW-0227">DNA damage</keyword>
<dbReference type="InterPro" id="IPR010285">
    <property type="entry name" value="DNA_helicase_pif1-like_DEAD"/>
</dbReference>
<evidence type="ECO:0000313" key="4">
    <source>
        <dbReference type="Proteomes" id="UP000271087"/>
    </source>
</evidence>
<name>A0A182EZS4_ONCOC</name>
<dbReference type="AlphaFoldDB" id="A0A182EZS4"/>
<dbReference type="InterPro" id="IPR027417">
    <property type="entry name" value="P-loop_NTPase"/>
</dbReference>
<sequence>MPSPNRSAAASFDVELHREQNYNIVDLSSYVQSNISKLTFEQRSIYDRIMQTVNRGVGELFFLDAPGGAGKTFLITLILATTRSQNGIVLALASPGISATLLPGGRTAHSALKLPLNTNLIETPTCNISRTSGM</sequence>
<dbReference type="OrthoDB" id="10032644at2759"/>
<organism evidence="5">
    <name type="scientific">Onchocerca ochengi</name>
    <name type="common">Filarial nematode worm</name>
    <dbReference type="NCBI Taxonomy" id="42157"/>
    <lineage>
        <taxon>Eukaryota</taxon>
        <taxon>Metazoa</taxon>
        <taxon>Ecdysozoa</taxon>
        <taxon>Nematoda</taxon>
        <taxon>Chromadorea</taxon>
        <taxon>Rhabditida</taxon>
        <taxon>Spirurina</taxon>
        <taxon>Spiruromorpha</taxon>
        <taxon>Filarioidea</taxon>
        <taxon>Onchocercidae</taxon>
        <taxon>Onchocerca</taxon>
    </lineage>
</organism>
<evidence type="ECO:0000313" key="5">
    <source>
        <dbReference type="WBParaSite" id="nOo.2.0.1.t13686-RA"/>
    </source>
</evidence>
<dbReference type="EC" id="5.6.2.3" evidence="1"/>
<comment type="cofactor">
    <cofactor evidence="1">
        <name>Mg(2+)</name>
        <dbReference type="ChEBI" id="CHEBI:18420"/>
    </cofactor>
</comment>
<dbReference type="SUPFAM" id="SSF52540">
    <property type="entry name" value="P-loop containing nucleoside triphosphate hydrolases"/>
    <property type="match status" value="1"/>
</dbReference>
<dbReference type="Pfam" id="PF05970">
    <property type="entry name" value="PIF1"/>
    <property type="match status" value="1"/>
</dbReference>
<keyword evidence="1" id="KW-0378">Hydrolase</keyword>
<feature type="domain" description="DNA helicase Pif1-like DEAD-box helicase" evidence="2">
    <location>
        <begin position="37"/>
        <end position="132"/>
    </location>
</feature>
<accession>A0A182EZS4</accession>
<dbReference type="GO" id="GO:0016787">
    <property type="term" value="F:hydrolase activity"/>
    <property type="evidence" value="ECO:0007669"/>
    <property type="project" value="UniProtKB-KW"/>
</dbReference>